<dbReference type="InterPro" id="IPR036291">
    <property type="entry name" value="NAD(P)-bd_dom_sf"/>
</dbReference>
<protein>
    <submittedName>
        <fullName evidence="5">SDR family oxidoreductase</fullName>
    </submittedName>
</protein>
<dbReference type="KEGG" id="cmet:K6K41_17185"/>
<evidence type="ECO:0000256" key="3">
    <source>
        <dbReference type="ARBA" id="ARBA00023002"/>
    </source>
</evidence>
<dbReference type="PRINTS" id="PR00080">
    <property type="entry name" value="SDRFAMILY"/>
</dbReference>
<dbReference type="SMART" id="SM00822">
    <property type="entry name" value="PKS_KR"/>
    <property type="match status" value="1"/>
</dbReference>
<dbReference type="CDD" id="cd05362">
    <property type="entry name" value="THN_reductase-like_SDR_c"/>
    <property type="match status" value="1"/>
</dbReference>
<dbReference type="AlphaFoldDB" id="A0A9E6R5R8"/>
<evidence type="ECO:0000256" key="1">
    <source>
        <dbReference type="ARBA" id="ARBA00006484"/>
    </source>
</evidence>
<dbReference type="EMBL" id="CP081869">
    <property type="protein sequence ID" value="QZN98720.1"/>
    <property type="molecule type" value="Genomic_DNA"/>
</dbReference>
<accession>A0A9E6R5R8</accession>
<gene>
    <name evidence="5" type="ORF">K6K41_17185</name>
</gene>
<evidence type="ECO:0000313" key="5">
    <source>
        <dbReference type="EMBL" id="QZN98720.1"/>
    </source>
</evidence>
<dbReference type="GO" id="GO:0016614">
    <property type="term" value="F:oxidoreductase activity, acting on CH-OH group of donors"/>
    <property type="evidence" value="ECO:0007669"/>
    <property type="project" value="UniProtKB-ARBA"/>
</dbReference>
<reference evidence="5" key="1">
    <citation type="submission" date="2021-08" db="EMBL/GenBank/DDBJ databases">
        <authorList>
            <person name="Zhang H."/>
            <person name="Xu M."/>
            <person name="Yu Z."/>
            <person name="Yang L."/>
            <person name="Cai Y."/>
        </authorList>
    </citation>
    <scope>NUCLEOTIDE SEQUENCE</scope>
    <source>
        <strain evidence="5">CHL1</strain>
    </source>
</reference>
<comment type="similarity">
    <text evidence="1">Belongs to the short-chain dehydrogenases/reductases (SDR) family.</text>
</comment>
<sequence>MTDTPNRTAIVTGASRGIGAAIARRLAADGFSVIVNYARGRDAAEGVVAEISAGGGRATAVQADLADPKGAATLFDAAEAEFGGVDVLVNNAGVMKLAPIAKTDDALFEAHMAVNLGGVFRGMREAANRLRDGGRIVNFSTSVVGLKLPGYGVYAAAKAAVETMTHILAKELGPRGVTVNAVAPGPVATELFLSDKSDEQVAGITRMIPAGRLGETDDIARVVSFLAGPDGGWVNGQVIRANGGMV</sequence>
<evidence type="ECO:0000313" key="6">
    <source>
        <dbReference type="Proteomes" id="UP000825701"/>
    </source>
</evidence>
<dbReference type="InterPro" id="IPR057326">
    <property type="entry name" value="KR_dom"/>
</dbReference>
<proteinExistence type="inferred from homology"/>
<keyword evidence="3" id="KW-0560">Oxidoreductase</keyword>
<dbReference type="PANTHER" id="PTHR48107:SF7">
    <property type="entry name" value="RE15974P"/>
    <property type="match status" value="1"/>
</dbReference>
<keyword evidence="2" id="KW-0521">NADP</keyword>
<dbReference type="PRINTS" id="PR00081">
    <property type="entry name" value="GDHRDH"/>
</dbReference>
<dbReference type="RefSeq" id="WP_261401675.1">
    <property type="nucleotide sequence ID" value="NZ_CP081869.1"/>
</dbReference>
<dbReference type="PANTHER" id="PTHR48107">
    <property type="entry name" value="NADPH-DEPENDENT ALDEHYDE REDUCTASE-LIKE PROTEIN, CHLOROPLASTIC-RELATED"/>
    <property type="match status" value="1"/>
</dbReference>
<evidence type="ECO:0000259" key="4">
    <source>
        <dbReference type="SMART" id="SM00822"/>
    </source>
</evidence>
<dbReference type="Gene3D" id="3.40.50.720">
    <property type="entry name" value="NAD(P)-binding Rossmann-like Domain"/>
    <property type="match status" value="1"/>
</dbReference>
<dbReference type="InterPro" id="IPR002347">
    <property type="entry name" value="SDR_fam"/>
</dbReference>
<feature type="domain" description="Ketoreductase" evidence="4">
    <location>
        <begin position="7"/>
        <end position="185"/>
    </location>
</feature>
<name>A0A9E6R5R8_9HYPH</name>
<dbReference type="SUPFAM" id="SSF51735">
    <property type="entry name" value="NAD(P)-binding Rossmann-fold domains"/>
    <property type="match status" value="1"/>
</dbReference>
<keyword evidence="6" id="KW-1185">Reference proteome</keyword>
<organism evidence="5 6">
    <name type="scientific">Chenggangzhangella methanolivorans</name>
    <dbReference type="NCBI Taxonomy" id="1437009"/>
    <lineage>
        <taxon>Bacteria</taxon>
        <taxon>Pseudomonadati</taxon>
        <taxon>Pseudomonadota</taxon>
        <taxon>Alphaproteobacteria</taxon>
        <taxon>Hyphomicrobiales</taxon>
        <taxon>Methylopilaceae</taxon>
        <taxon>Chenggangzhangella</taxon>
    </lineage>
</organism>
<dbReference type="Pfam" id="PF13561">
    <property type="entry name" value="adh_short_C2"/>
    <property type="match status" value="1"/>
</dbReference>
<evidence type="ECO:0000256" key="2">
    <source>
        <dbReference type="ARBA" id="ARBA00022857"/>
    </source>
</evidence>
<dbReference type="Proteomes" id="UP000825701">
    <property type="component" value="Chromosome"/>
</dbReference>
<dbReference type="FunFam" id="3.40.50.720:FF:000374">
    <property type="entry name" value="3-oxoacyl-(Acyl-carrier-protein) reductase"/>
    <property type="match status" value="1"/>
</dbReference>